<dbReference type="Pfam" id="PF06133">
    <property type="entry name" value="Com_YlbF"/>
    <property type="match status" value="1"/>
</dbReference>
<dbReference type="Gene3D" id="1.20.1500.10">
    <property type="entry name" value="YheA/YmcA-like"/>
    <property type="match status" value="1"/>
</dbReference>
<dbReference type="RefSeq" id="WP_033101092.1">
    <property type="nucleotide sequence ID" value="NZ_JACEIP010000002.1"/>
</dbReference>
<gene>
    <name evidence="1" type="ORF">H1164_01635</name>
</gene>
<keyword evidence="2" id="KW-1185">Reference proteome</keyword>
<accession>A0A7W1X7N3</accession>
<dbReference type="OrthoDB" id="9811402at2"/>
<reference evidence="1 2" key="1">
    <citation type="submission" date="2020-07" db="EMBL/GenBank/DDBJ databases">
        <authorList>
            <person name="Feng H."/>
        </authorList>
    </citation>
    <scope>NUCLEOTIDE SEQUENCE [LARGE SCALE GENOMIC DNA]</scope>
    <source>
        <strain evidence="2">s-11</strain>
    </source>
</reference>
<dbReference type="InterPro" id="IPR023378">
    <property type="entry name" value="YheA/YmcA-like_dom_sf"/>
</dbReference>
<organism evidence="1 2">
    <name type="scientific">Thermoactinomyces daqus</name>
    <dbReference type="NCBI Taxonomy" id="1329516"/>
    <lineage>
        <taxon>Bacteria</taxon>
        <taxon>Bacillati</taxon>
        <taxon>Bacillota</taxon>
        <taxon>Bacilli</taxon>
        <taxon>Bacillales</taxon>
        <taxon>Thermoactinomycetaceae</taxon>
        <taxon>Thermoactinomyces</taxon>
    </lineage>
</organism>
<comment type="caution">
    <text evidence="1">The sequence shown here is derived from an EMBL/GenBank/DDBJ whole genome shotgun (WGS) entry which is preliminary data.</text>
</comment>
<name>A0A7W1X7N3_9BACL</name>
<evidence type="ECO:0000313" key="2">
    <source>
        <dbReference type="Proteomes" id="UP000530514"/>
    </source>
</evidence>
<dbReference type="InterPro" id="IPR010368">
    <property type="entry name" value="Com_YlbF"/>
</dbReference>
<protein>
    <submittedName>
        <fullName evidence="1">YlbF family regulator</fullName>
    </submittedName>
</protein>
<dbReference type="SUPFAM" id="SSF158622">
    <property type="entry name" value="YheA/YmcA-like"/>
    <property type="match status" value="1"/>
</dbReference>
<dbReference type="EMBL" id="JACEIP010000002">
    <property type="protein sequence ID" value="MBA4541608.1"/>
    <property type="molecule type" value="Genomic_DNA"/>
</dbReference>
<dbReference type="AlphaFoldDB" id="A0A7W1X7N3"/>
<proteinExistence type="predicted"/>
<sequence length="116" mass="13681">MVNPYDHAHQLARSIRASQQYLEVKEAKRKLEENPKFREMLDKFTEKRLQMQTLYLQGKQPSPEQSEEMEKLSTAIQGVPAITAYLQAEERLIFLLQDLQRIIMEPVEDIFGKEMK</sequence>
<dbReference type="Proteomes" id="UP000530514">
    <property type="component" value="Unassembled WGS sequence"/>
</dbReference>
<evidence type="ECO:0000313" key="1">
    <source>
        <dbReference type="EMBL" id="MBA4541608.1"/>
    </source>
</evidence>